<dbReference type="InterPro" id="IPR024524">
    <property type="entry name" value="DUF3800"/>
</dbReference>
<dbReference type="Proteomes" id="UP000509301">
    <property type="component" value="Chromosome"/>
</dbReference>
<gene>
    <name evidence="1" type="ORF">GWK48_10155</name>
</gene>
<evidence type="ECO:0000313" key="1">
    <source>
        <dbReference type="EMBL" id="QKR00703.1"/>
    </source>
</evidence>
<dbReference type="EMBL" id="CP049074">
    <property type="protein sequence ID" value="QKR00703.1"/>
    <property type="molecule type" value="Genomic_DNA"/>
</dbReference>
<reference evidence="1 2" key="1">
    <citation type="submission" date="2020-02" db="EMBL/GenBank/DDBJ databases">
        <title>Comparative genome analysis reveals the metabolism and evolution of the thermophilic archaeal genus Metallosphaera.</title>
        <authorList>
            <person name="Jiang C."/>
        </authorList>
    </citation>
    <scope>NUCLEOTIDE SEQUENCE [LARGE SCALE GENOMIC DNA]</scope>
    <source>
        <strain evidence="1 2">Ric-A</strain>
    </source>
</reference>
<dbReference type="KEGG" id="mten:GWK48_10155"/>
<dbReference type="AlphaFoldDB" id="A0A6N0NXV4"/>
<proteinExistence type="predicted"/>
<organism evidence="1 2">
    <name type="scientific">Metallosphaera tengchongensis</name>
    <dbReference type="NCBI Taxonomy" id="1532350"/>
    <lineage>
        <taxon>Archaea</taxon>
        <taxon>Thermoproteota</taxon>
        <taxon>Thermoprotei</taxon>
        <taxon>Sulfolobales</taxon>
        <taxon>Sulfolobaceae</taxon>
        <taxon>Metallosphaera</taxon>
    </lineage>
</organism>
<dbReference type="GeneID" id="55642309"/>
<evidence type="ECO:0000313" key="2">
    <source>
        <dbReference type="Proteomes" id="UP000509301"/>
    </source>
</evidence>
<accession>A0A6N0NXV4</accession>
<dbReference type="Pfam" id="PF12686">
    <property type="entry name" value="DUF3800"/>
    <property type="match status" value="1"/>
</dbReference>
<dbReference type="OrthoDB" id="377262at2157"/>
<protein>
    <submittedName>
        <fullName evidence="1">DUF3800 domain-containing protein</fullName>
    </submittedName>
</protein>
<keyword evidence="2" id="KW-1185">Reference proteome</keyword>
<sequence length="191" mass="22225">MDEAGDLADETAYFVMAGVLSRNNSDISRKRDEAIELVGSKYKPVRKFHFRDDNDLVKREFIGVIKEMDIKVTLLVIKKFRRISRKECFEELIKNVEIPSKGTLHIYVDDYLTNQKLRRNTEEELKRSSAKIISAKVKGIPVKVSFKKSLAGLEVADYLASMTWSYYERGKFKEYFDIIANKITIKEIEKK</sequence>
<dbReference type="RefSeq" id="WP_174631980.1">
    <property type="nucleotide sequence ID" value="NZ_CP049074.1"/>
</dbReference>
<name>A0A6N0NXV4_9CREN</name>